<dbReference type="InterPro" id="IPR001845">
    <property type="entry name" value="HTH_ArsR_DNA-bd_dom"/>
</dbReference>
<evidence type="ECO:0000313" key="3">
    <source>
        <dbReference type="EMBL" id="PLR06205.1"/>
    </source>
</evidence>
<dbReference type="PROSITE" id="PS50987">
    <property type="entry name" value="HTH_ARSR_2"/>
    <property type="match status" value="1"/>
</dbReference>
<dbReference type="NCBIfam" id="NF033788">
    <property type="entry name" value="HTH_metalloreg"/>
    <property type="match status" value="1"/>
</dbReference>
<dbReference type="RefSeq" id="WP_101715831.1">
    <property type="nucleotide sequence ID" value="NZ_CP026100.1"/>
</dbReference>
<keyword evidence="5" id="KW-1185">Reference proteome</keyword>
<reference evidence="2 5" key="2">
    <citation type="submission" date="2018-01" db="EMBL/GenBank/DDBJ databases">
        <title>Complete genome sequence of Caulobacter flavus RHGG3.</title>
        <authorList>
            <person name="Yang E."/>
        </authorList>
    </citation>
    <scope>NUCLEOTIDE SEQUENCE [LARGE SCALE GENOMIC DNA]</scope>
    <source>
        <strain evidence="2 5">RHGG3</strain>
    </source>
</reference>
<dbReference type="AlphaFoldDB" id="A0A2N5CKW5"/>
<evidence type="ECO:0000313" key="5">
    <source>
        <dbReference type="Proteomes" id="UP000281192"/>
    </source>
</evidence>
<dbReference type="Proteomes" id="UP000234483">
    <property type="component" value="Unassembled WGS sequence"/>
</dbReference>
<dbReference type="Gene3D" id="1.10.10.10">
    <property type="entry name" value="Winged helix-like DNA-binding domain superfamily/Winged helix DNA-binding domain"/>
    <property type="match status" value="1"/>
</dbReference>
<dbReference type="KEGG" id="cfh:C1707_13755"/>
<name>A0A2N5CKW5_9CAUL</name>
<dbReference type="SMART" id="SM00418">
    <property type="entry name" value="HTH_ARSR"/>
    <property type="match status" value="1"/>
</dbReference>
<dbReference type="PANTHER" id="PTHR38600">
    <property type="entry name" value="TRANSCRIPTIONAL REGULATORY PROTEIN"/>
    <property type="match status" value="1"/>
</dbReference>
<dbReference type="OrthoDB" id="9790747at2"/>
<dbReference type="PANTHER" id="PTHR38600:SF1">
    <property type="entry name" value="TRANSCRIPTIONAL REGULATORY PROTEIN"/>
    <property type="match status" value="1"/>
</dbReference>
<evidence type="ECO:0000313" key="4">
    <source>
        <dbReference type="Proteomes" id="UP000234483"/>
    </source>
</evidence>
<proteinExistence type="predicted"/>
<gene>
    <name evidence="2" type="ORF">C1707_13755</name>
    <name evidence="3" type="ORF">CFHF_26095</name>
</gene>
<evidence type="ECO:0000259" key="1">
    <source>
        <dbReference type="PROSITE" id="PS50987"/>
    </source>
</evidence>
<dbReference type="InterPro" id="IPR011991">
    <property type="entry name" value="ArsR-like_HTH"/>
</dbReference>
<feature type="domain" description="HTH arsR-type" evidence="1">
    <location>
        <begin position="1"/>
        <end position="92"/>
    </location>
</feature>
<organism evidence="3 4">
    <name type="scientific">Caulobacter flavus</name>
    <dbReference type="NCBI Taxonomy" id="1679497"/>
    <lineage>
        <taxon>Bacteria</taxon>
        <taxon>Pseudomonadati</taxon>
        <taxon>Pseudomonadota</taxon>
        <taxon>Alphaproteobacteria</taxon>
        <taxon>Caulobacterales</taxon>
        <taxon>Caulobacteraceae</taxon>
        <taxon>Caulobacter</taxon>
    </lineage>
</organism>
<reference evidence="3 4" key="1">
    <citation type="submission" date="2017-12" db="EMBL/GenBank/DDBJ databases">
        <title>The genome sequence of Caulobacter flavus CGMCC1 15093.</title>
        <authorList>
            <person name="Gao J."/>
            <person name="Mao X."/>
            <person name="Sun J."/>
        </authorList>
    </citation>
    <scope>NUCLEOTIDE SEQUENCE [LARGE SCALE GENOMIC DNA]</scope>
    <source>
        <strain evidence="3 4">CGMCC1 15093</strain>
    </source>
</reference>
<dbReference type="Proteomes" id="UP000281192">
    <property type="component" value="Chromosome"/>
</dbReference>
<dbReference type="SUPFAM" id="SSF46785">
    <property type="entry name" value="Winged helix' DNA-binding domain"/>
    <property type="match status" value="1"/>
</dbReference>
<dbReference type="GO" id="GO:0003700">
    <property type="term" value="F:DNA-binding transcription factor activity"/>
    <property type="evidence" value="ECO:0007669"/>
    <property type="project" value="InterPro"/>
</dbReference>
<dbReference type="InterPro" id="IPR036388">
    <property type="entry name" value="WH-like_DNA-bd_sf"/>
</dbReference>
<accession>A0A2N5CKW5</accession>
<dbReference type="InterPro" id="IPR036390">
    <property type="entry name" value="WH_DNA-bd_sf"/>
</dbReference>
<evidence type="ECO:0000313" key="2">
    <source>
        <dbReference type="EMBL" id="AYV47240.1"/>
    </source>
</evidence>
<protein>
    <submittedName>
        <fullName evidence="3">Transcriptional regulator</fullName>
    </submittedName>
</protein>
<dbReference type="CDD" id="cd00090">
    <property type="entry name" value="HTH_ARSR"/>
    <property type="match status" value="1"/>
</dbReference>
<dbReference type="EMBL" id="CP026100">
    <property type="protein sequence ID" value="AYV47240.1"/>
    <property type="molecule type" value="Genomic_DNA"/>
</dbReference>
<sequence length="109" mass="11914">MSLDSTLAALAEPHRRRTVELLADGPRRAGELAEALGLSPPAMSRHLRALREARLVEESHPPFDARVRVYALRPEPMAELKAWAAAAETLWSDQLLALKAHVEAETGGT</sequence>
<dbReference type="EMBL" id="PJRQ01000054">
    <property type="protein sequence ID" value="PLR06205.1"/>
    <property type="molecule type" value="Genomic_DNA"/>
</dbReference>
<dbReference type="Pfam" id="PF01022">
    <property type="entry name" value="HTH_5"/>
    <property type="match status" value="1"/>
</dbReference>